<dbReference type="PIRSF" id="PIRSF006157">
    <property type="entry name" value="Doxgns_DODA"/>
    <property type="match status" value="1"/>
</dbReference>
<evidence type="ECO:0000313" key="8">
    <source>
        <dbReference type="Proteomes" id="UP001629246"/>
    </source>
</evidence>
<name>A0ABW9A8G2_9BURK</name>
<dbReference type="CDD" id="cd07363">
    <property type="entry name" value="45_DOPA_Dioxygenase"/>
    <property type="match status" value="1"/>
</dbReference>
<dbReference type="PANTHER" id="PTHR30096:SF0">
    <property type="entry name" value="4,5-DOPA DIOXYGENASE EXTRADIOL-LIKE PROTEIN"/>
    <property type="match status" value="1"/>
</dbReference>
<gene>
    <name evidence="7" type="primary">ygiD</name>
    <name evidence="7" type="ORF">PQR62_06770</name>
</gene>
<dbReference type="Pfam" id="PF02900">
    <property type="entry name" value="LigB"/>
    <property type="match status" value="1"/>
</dbReference>
<dbReference type="EMBL" id="JAQQFM010000003">
    <property type="protein sequence ID" value="MFL9923957.1"/>
    <property type="molecule type" value="Genomic_DNA"/>
</dbReference>
<keyword evidence="7" id="KW-0223">Dioxygenase</keyword>
<keyword evidence="4" id="KW-0862">Zinc</keyword>
<evidence type="ECO:0000259" key="6">
    <source>
        <dbReference type="Pfam" id="PF02900"/>
    </source>
</evidence>
<proteinExistence type="inferred from homology"/>
<evidence type="ECO:0000256" key="4">
    <source>
        <dbReference type="ARBA" id="ARBA00022833"/>
    </source>
</evidence>
<comment type="similarity">
    <text evidence="2">Belongs to the DODA-type extradiol aromatic ring-opening dioxygenase family.</text>
</comment>
<dbReference type="EC" id="1.13.11.29" evidence="7"/>
<evidence type="ECO:0000313" key="7">
    <source>
        <dbReference type="EMBL" id="MFL9923957.1"/>
    </source>
</evidence>
<reference evidence="7 8" key="1">
    <citation type="journal article" date="2024" name="Chem. Sci.">
        <title>Discovery of megapolipeptins by genome mining of a Burkholderiales bacteria collection.</title>
        <authorList>
            <person name="Paulo B.S."/>
            <person name="Recchia M.J.J."/>
            <person name="Lee S."/>
            <person name="Fergusson C.H."/>
            <person name="Romanowski S.B."/>
            <person name="Hernandez A."/>
            <person name="Krull N."/>
            <person name="Liu D.Y."/>
            <person name="Cavanagh H."/>
            <person name="Bos A."/>
            <person name="Gray C.A."/>
            <person name="Murphy B.T."/>
            <person name="Linington R.G."/>
            <person name="Eustaquio A.S."/>
        </authorList>
    </citation>
    <scope>NUCLEOTIDE SEQUENCE [LARGE SCALE GENOMIC DNA]</scope>
    <source>
        <strain evidence="7 8">RL21-008-BIB-A</strain>
    </source>
</reference>
<dbReference type="GO" id="GO:0050297">
    <property type="term" value="F:stizolobate synthase activity"/>
    <property type="evidence" value="ECO:0007669"/>
    <property type="project" value="UniProtKB-EC"/>
</dbReference>
<dbReference type="Proteomes" id="UP001629246">
    <property type="component" value="Unassembled WGS sequence"/>
</dbReference>
<evidence type="ECO:0000256" key="1">
    <source>
        <dbReference type="ARBA" id="ARBA00001947"/>
    </source>
</evidence>
<dbReference type="NCBIfam" id="NF007914">
    <property type="entry name" value="PRK10628.1"/>
    <property type="match status" value="1"/>
</dbReference>
<keyword evidence="5 7" id="KW-0560">Oxidoreductase</keyword>
<comment type="caution">
    <text evidence="7">The sequence shown here is derived from an EMBL/GenBank/DDBJ whole genome shotgun (WGS) entry which is preliminary data.</text>
</comment>
<dbReference type="PANTHER" id="PTHR30096">
    <property type="entry name" value="4,5-DOPA DIOXYGENASE EXTRADIOL-LIKE PROTEIN"/>
    <property type="match status" value="1"/>
</dbReference>
<comment type="cofactor">
    <cofactor evidence="1">
        <name>Zn(2+)</name>
        <dbReference type="ChEBI" id="CHEBI:29105"/>
    </cofactor>
</comment>
<evidence type="ECO:0000256" key="3">
    <source>
        <dbReference type="ARBA" id="ARBA00022723"/>
    </source>
</evidence>
<protein>
    <submittedName>
        <fullName evidence="7">4,5-DOPA dioxygenase extradiol</fullName>
        <ecNumber evidence="7">1.13.11.29</ecNumber>
    </submittedName>
</protein>
<evidence type="ECO:0000256" key="5">
    <source>
        <dbReference type="ARBA" id="ARBA00023002"/>
    </source>
</evidence>
<keyword evidence="8" id="KW-1185">Reference proteome</keyword>
<sequence length="268" mass="29726">MSSSASATTSASGRMPLMFLGHGNPMNALDDNRFTQSWARLGQMAGKPRAILMISAHWQTRGIAVTALEQPPTIHDFGAFPQALFDVRYPAPGSMQLAQRVQQLLAPQEVTLDKSWGFDHGTWSTLVHAYPQADVPVVQLSMNRVADHRFHFEIGQKLQALRDEGVLIIGSGNVVHNLGRMSWQDQNAEFDWARSFQDLVCRQIELDQPEPLFDYAALGTAANLSVPSADHYLPLLYVLGARHAEDSLSFETPEIQHGSLSMMSVVFR</sequence>
<dbReference type="RefSeq" id="WP_408156115.1">
    <property type="nucleotide sequence ID" value="NZ_JAQQFM010000003.1"/>
</dbReference>
<dbReference type="SUPFAM" id="SSF53213">
    <property type="entry name" value="LigB-like"/>
    <property type="match status" value="1"/>
</dbReference>
<feature type="domain" description="Extradiol ring-cleavage dioxygenase class III enzyme subunit B" evidence="6">
    <location>
        <begin position="43"/>
        <end position="217"/>
    </location>
</feature>
<dbReference type="InterPro" id="IPR004183">
    <property type="entry name" value="Xdiol_dOase_suB"/>
</dbReference>
<dbReference type="Gene3D" id="3.40.830.10">
    <property type="entry name" value="LigB-like"/>
    <property type="match status" value="1"/>
</dbReference>
<organism evidence="7 8">
    <name type="scientific">Herbaspirillum lusitanum</name>
    <dbReference type="NCBI Taxonomy" id="213312"/>
    <lineage>
        <taxon>Bacteria</taxon>
        <taxon>Pseudomonadati</taxon>
        <taxon>Pseudomonadota</taxon>
        <taxon>Betaproteobacteria</taxon>
        <taxon>Burkholderiales</taxon>
        <taxon>Oxalobacteraceae</taxon>
        <taxon>Herbaspirillum</taxon>
    </lineage>
</organism>
<keyword evidence="3" id="KW-0479">Metal-binding</keyword>
<evidence type="ECO:0000256" key="2">
    <source>
        <dbReference type="ARBA" id="ARBA00007581"/>
    </source>
</evidence>
<dbReference type="InterPro" id="IPR014436">
    <property type="entry name" value="Extradiol_dOase_DODA"/>
</dbReference>
<accession>A0ABW9A8G2</accession>